<sequence length="73" mass="8651">MEASHLILRFNGNCIQHPLMSNKKYLLDSSNLRDWGSQKFSVFYIINILIMVFVLYFFLISTRNFRCKIKSVS</sequence>
<dbReference type="AlphaFoldDB" id="A0A8A1LPP8"/>
<gene>
    <name evidence="2" type="ORF">I7I53_01336</name>
</gene>
<reference evidence="2" key="1">
    <citation type="submission" date="2021-01" db="EMBL/GenBank/DDBJ databases">
        <title>Chromosome-level genome assembly of a human fungal pathogen reveals clustering of transcriptionally co-regulated genes.</title>
        <authorList>
            <person name="Voorhies M."/>
            <person name="Cohen S."/>
            <person name="Shea T.P."/>
            <person name="Petrus S."/>
            <person name="Munoz J.F."/>
            <person name="Poplawski S."/>
            <person name="Goldman W.E."/>
            <person name="Michael T."/>
            <person name="Cuomo C.A."/>
            <person name="Sil A."/>
            <person name="Beyhan S."/>
        </authorList>
    </citation>
    <scope>NUCLEOTIDE SEQUENCE</scope>
    <source>
        <strain evidence="2">H88</strain>
    </source>
</reference>
<evidence type="ECO:0000256" key="1">
    <source>
        <dbReference type="SAM" id="Phobius"/>
    </source>
</evidence>
<evidence type="ECO:0000313" key="2">
    <source>
        <dbReference type="EMBL" id="QSS53927.1"/>
    </source>
</evidence>
<accession>A0A8A1LPP8</accession>
<proteinExistence type="predicted"/>
<keyword evidence="1" id="KW-0812">Transmembrane</keyword>
<keyword evidence="1" id="KW-0472">Membrane</keyword>
<feature type="transmembrane region" description="Helical" evidence="1">
    <location>
        <begin position="41"/>
        <end position="60"/>
    </location>
</feature>
<protein>
    <submittedName>
        <fullName evidence="2">Uncharacterized protein</fullName>
    </submittedName>
</protein>
<dbReference type="EMBL" id="CP069104">
    <property type="protein sequence ID" value="QSS53927.1"/>
    <property type="molecule type" value="Genomic_DNA"/>
</dbReference>
<dbReference type="VEuPathDB" id="FungiDB:I7I53_01336"/>
<organism evidence="2 3">
    <name type="scientific">Ajellomyces capsulatus (strain H88)</name>
    <name type="common">Darling's disease fungus</name>
    <name type="synonym">Histoplasma capsulatum</name>
    <dbReference type="NCBI Taxonomy" id="544711"/>
    <lineage>
        <taxon>Eukaryota</taxon>
        <taxon>Fungi</taxon>
        <taxon>Dikarya</taxon>
        <taxon>Ascomycota</taxon>
        <taxon>Pezizomycotina</taxon>
        <taxon>Eurotiomycetes</taxon>
        <taxon>Eurotiomycetidae</taxon>
        <taxon>Onygenales</taxon>
        <taxon>Ajellomycetaceae</taxon>
        <taxon>Histoplasma</taxon>
    </lineage>
</organism>
<keyword evidence="1" id="KW-1133">Transmembrane helix</keyword>
<name>A0A8A1LPP8_AJEC8</name>
<dbReference type="Proteomes" id="UP000663419">
    <property type="component" value="Chromosome 3"/>
</dbReference>
<evidence type="ECO:0000313" key="3">
    <source>
        <dbReference type="Proteomes" id="UP000663419"/>
    </source>
</evidence>